<dbReference type="Gene3D" id="1.10.1200.10">
    <property type="entry name" value="ACP-like"/>
    <property type="match status" value="1"/>
</dbReference>
<dbReference type="Proteomes" id="UP000298111">
    <property type="component" value="Unassembled WGS sequence"/>
</dbReference>
<proteinExistence type="predicted"/>
<dbReference type="EMBL" id="RCIY01000076">
    <property type="protein sequence ID" value="TGG79692.1"/>
    <property type="molecule type" value="Genomic_DNA"/>
</dbReference>
<protein>
    <submittedName>
        <fullName evidence="2">Acyl carrier protein</fullName>
    </submittedName>
</protein>
<reference evidence="2 3" key="1">
    <citation type="submission" date="2018-10" db="EMBL/GenBank/DDBJ databases">
        <title>Isolation of pseudouridimycin from Streptomyces albus DSM 40763.</title>
        <authorList>
            <person name="Rosenqvist P."/>
            <person name="Metsae-Ketelae M."/>
            <person name="Virta P."/>
        </authorList>
    </citation>
    <scope>NUCLEOTIDE SEQUENCE [LARGE SCALE GENOMIC DNA]</scope>
    <source>
        <strain evidence="2 3">DSM 40763</strain>
    </source>
</reference>
<organism evidence="2 3">
    <name type="scientific">Streptomyces albus</name>
    <dbReference type="NCBI Taxonomy" id="1888"/>
    <lineage>
        <taxon>Bacteria</taxon>
        <taxon>Bacillati</taxon>
        <taxon>Actinomycetota</taxon>
        <taxon>Actinomycetes</taxon>
        <taxon>Kitasatosporales</taxon>
        <taxon>Streptomycetaceae</taxon>
        <taxon>Streptomyces</taxon>
    </lineage>
</organism>
<sequence>MRYPARHKDGEPVTNLPQTDVREQIRGFLSRHLSGYDIGDDENLFDTGYVNSLFLLQLVVFVENTLGVEVEDGDLRRDNFCSVSAIDTFVARKQAAAGTPGQP</sequence>
<dbReference type="InterPro" id="IPR009081">
    <property type="entry name" value="PP-bd_ACP"/>
</dbReference>
<gene>
    <name evidence="2" type="ORF">D8771_23435</name>
</gene>
<evidence type="ECO:0000313" key="2">
    <source>
        <dbReference type="EMBL" id="TGG79692.1"/>
    </source>
</evidence>
<evidence type="ECO:0000259" key="1">
    <source>
        <dbReference type="PROSITE" id="PS50075"/>
    </source>
</evidence>
<comment type="caution">
    <text evidence="2">The sequence shown here is derived from an EMBL/GenBank/DDBJ whole genome shotgun (WGS) entry which is preliminary data.</text>
</comment>
<dbReference type="SUPFAM" id="SSF47336">
    <property type="entry name" value="ACP-like"/>
    <property type="match status" value="1"/>
</dbReference>
<accession>A0A8H1LD00</accession>
<dbReference type="InterPro" id="IPR036736">
    <property type="entry name" value="ACP-like_sf"/>
</dbReference>
<feature type="domain" description="Carrier" evidence="1">
    <location>
        <begin position="12"/>
        <end position="94"/>
    </location>
</feature>
<dbReference type="PROSITE" id="PS50075">
    <property type="entry name" value="CARRIER"/>
    <property type="match status" value="1"/>
</dbReference>
<evidence type="ECO:0000313" key="3">
    <source>
        <dbReference type="Proteomes" id="UP000298111"/>
    </source>
</evidence>
<dbReference type="AlphaFoldDB" id="A0A8H1LD00"/>
<name>A0A8H1LD00_9ACTN</name>